<dbReference type="Proteomes" id="UP000541444">
    <property type="component" value="Unassembled WGS sequence"/>
</dbReference>
<feature type="compositionally biased region" description="Polar residues" evidence="2">
    <location>
        <begin position="131"/>
        <end position="140"/>
    </location>
</feature>
<dbReference type="AlphaFoldDB" id="A0A7J7NYY1"/>
<organism evidence="3 4">
    <name type="scientific">Kingdonia uniflora</name>
    <dbReference type="NCBI Taxonomy" id="39325"/>
    <lineage>
        <taxon>Eukaryota</taxon>
        <taxon>Viridiplantae</taxon>
        <taxon>Streptophyta</taxon>
        <taxon>Embryophyta</taxon>
        <taxon>Tracheophyta</taxon>
        <taxon>Spermatophyta</taxon>
        <taxon>Magnoliopsida</taxon>
        <taxon>Ranunculales</taxon>
        <taxon>Circaeasteraceae</taxon>
        <taxon>Kingdonia</taxon>
    </lineage>
</organism>
<accession>A0A7J7NYY1</accession>
<gene>
    <name evidence="3" type="ORF">GIB67_025910</name>
</gene>
<protein>
    <submittedName>
        <fullName evidence="3">Uncharacterized protein</fullName>
    </submittedName>
</protein>
<evidence type="ECO:0000256" key="2">
    <source>
        <dbReference type="SAM" id="MobiDB-lite"/>
    </source>
</evidence>
<sequence>MTLDRAEQSLALRLCRVLTLAAKCLMVAGSRYNPFSSKTLRNMWEAIAVCSHLNEKWENEGKVRRISPKDVLQLYGVKNYKASGVSYLCMKSKVERKESLLDEVAEEVTKLELVLEGLGLSRKKRVDSRSNKVQKAQSTRGRGKGKVGHSPRRGIYEQDGDMARYRGIKSELKKENAKLEKELARSRTDALMDIRQLKASHAVVIGDSEEEVNVIKADTYAEEEDEEEAEAVGIMDGLDGVPARRCSTITGMTSSSQKAVREMSLRVIDLEFGLARERETSKTLLSIQAELQVKEKDAKINKGLKELAEVTEHAEKLQRRVDALAVKAREELNVEIRRLRAQVVDLEAINLAESVKFIKKLEENVIYHAKVDAEMIEQKNEYASFKSRLEKVRARFATMVIPNASRSDLLKAIIAYFVEEVKRLESERDTLFKILSDKGCICGAKIDRGNCLGVMETQLGPRTAELIELGRITVIREVKVRPLDVGGNTVDFPPAEKKPL</sequence>
<evidence type="ECO:0000313" key="3">
    <source>
        <dbReference type="EMBL" id="KAF6172405.1"/>
    </source>
</evidence>
<reference evidence="3 4" key="1">
    <citation type="journal article" date="2020" name="IScience">
        <title>Genome Sequencing of the Endangered Kingdonia uniflora (Circaeasteraceae, Ranunculales) Reveals Potential Mechanisms of Evolutionary Specialization.</title>
        <authorList>
            <person name="Sun Y."/>
            <person name="Deng T."/>
            <person name="Zhang A."/>
            <person name="Moore M.J."/>
            <person name="Landis J.B."/>
            <person name="Lin N."/>
            <person name="Zhang H."/>
            <person name="Zhang X."/>
            <person name="Huang J."/>
            <person name="Zhang X."/>
            <person name="Sun H."/>
            <person name="Wang H."/>
        </authorList>
    </citation>
    <scope>NUCLEOTIDE SEQUENCE [LARGE SCALE GENOMIC DNA]</scope>
    <source>
        <strain evidence="3">TB1705</strain>
        <tissue evidence="3">Leaf</tissue>
    </source>
</reference>
<keyword evidence="1" id="KW-0175">Coiled coil</keyword>
<feature type="compositionally biased region" description="Basic residues" evidence="2">
    <location>
        <begin position="141"/>
        <end position="152"/>
    </location>
</feature>
<feature type="region of interest" description="Disordered" evidence="2">
    <location>
        <begin position="126"/>
        <end position="155"/>
    </location>
</feature>
<proteinExistence type="predicted"/>
<dbReference type="EMBL" id="JACGCM010000428">
    <property type="protein sequence ID" value="KAF6172405.1"/>
    <property type="molecule type" value="Genomic_DNA"/>
</dbReference>
<keyword evidence="4" id="KW-1185">Reference proteome</keyword>
<comment type="caution">
    <text evidence="3">The sequence shown here is derived from an EMBL/GenBank/DDBJ whole genome shotgun (WGS) entry which is preliminary data.</text>
</comment>
<feature type="coiled-coil region" evidence="1">
    <location>
        <begin position="300"/>
        <end position="349"/>
    </location>
</feature>
<name>A0A7J7NYY1_9MAGN</name>
<evidence type="ECO:0000256" key="1">
    <source>
        <dbReference type="SAM" id="Coils"/>
    </source>
</evidence>
<evidence type="ECO:0000313" key="4">
    <source>
        <dbReference type="Proteomes" id="UP000541444"/>
    </source>
</evidence>
<feature type="coiled-coil region" evidence="1">
    <location>
        <begin position="162"/>
        <end position="189"/>
    </location>
</feature>